<dbReference type="Proteomes" id="UP000324222">
    <property type="component" value="Unassembled WGS sequence"/>
</dbReference>
<evidence type="ECO:0008006" key="5">
    <source>
        <dbReference type="Google" id="ProtNLM"/>
    </source>
</evidence>
<evidence type="ECO:0000313" key="4">
    <source>
        <dbReference type="Proteomes" id="UP000324222"/>
    </source>
</evidence>
<keyword evidence="2" id="KW-0732">Signal</keyword>
<feature type="chain" id="PRO_5023143130" description="ZP domain-containing protein" evidence="2">
    <location>
        <begin position="25"/>
        <end position="472"/>
    </location>
</feature>
<feature type="compositionally biased region" description="Polar residues" evidence="1">
    <location>
        <begin position="393"/>
        <end position="403"/>
    </location>
</feature>
<proteinExistence type="predicted"/>
<comment type="caution">
    <text evidence="3">The sequence shown here is derived from an EMBL/GenBank/DDBJ whole genome shotgun (WGS) entry which is preliminary data.</text>
</comment>
<dbReference type="EMBL" id="VSRR010002597">
    <property type="protein sequence ID" value="MPC32269.1"/>
    <property type="molecule type" value="Genomic_DNA"/>
</dbReference>
<name>A0A5B7EGB2_PORTR</name>
<protein>
    <recommendedName>
        <fullName evidence="5">ZP domain-containing protein</fullName>
    </recommendedName>
</protein>
<dbReference type="PANTHER" id="PTHR39959:SF1">
    <property type="entry name" value="ZP DOMAIN-CONTAINING PROTEIN"/>
    <property type="match status" value="1"/>
</dbReference>
<reference evidence="3 4" key="1">
    <citation type="submission" date="2019-05" db="EMBL/GenBank/DDBJ databases">
        <title>Another draft genome of Portunus trituberculatus and its Hox gene families provides insights of decapod evolution.</title>
        <authorList>
            <person name="Jeong J.-H."/>
            <person name="Song I."/>
            <person name="Kim S."/>
            <person name="Choi T."/>
            <person name="Kim D."/>
            <person name="Ryu S."/>
            <person name="Kim W."/>
        </authorList>
    </citation>
    <scope>NUCLEOTIDE SEQUENCE [LARGE SCALE GENOMIC DNA]</scope>
    <source>
        <tissue evidence="3">Muscle</tissue>
    </source>
</reference>
<dbReference type="OrthoDB" id="8249838at2759"/>
<dbReference type="AlphaFoldDB" id="A0A5B7EGB2"/>
<dbReference type="PANTHER" id="PTHR39959">
    <property type="entry name" value="RE44287P-RELATED"/>
    <property type="match status" value="1"/>
</dbReference>
<gene>
    <name evidence="3" type="ORF">E2C01_025578</name>
</gene>
<accession>A0A5B7EGB2</accession>
<keyword evidence="4" id="KW-1185">Reference proteome</keyword>
<feature type="region of interest" description="Disordered" evidence="1">
    <location>
        <begin position="371"/>
        <end position="403"/>
    </location>
</feature>
<evidence type="ECO:0000256" key="2">
    <source>
        <dbReference type="SAM" id="SignalP"/>
    </source>
</evidence>
<organism evidence="3 4">
    <name type="scientific">Portunus trituberculatus</name>
    <name type="common">Swimming crab</name>
    <name type="synonym">Neptunus trituberculatus</name>
    <dbReference type="NCBI Taxonomy" id="210409"/>
    <lineage>
        <taxon>Eukaryota</taxon>
        <taxon>Metazoa</taxon>
        <taxon>Ecdysozoa</taxon>
        <taxon>Arthropoda</taxon>
        <taxon>Crustacea</taxon>
        <taxon>Multicrustacea</taxon>
        <taxon>Malacostraca</taxon>
        <taxon>Eumalacostraca</taxon>
        <taxon>Eucarida</taxon>
        <taxon>Decapoda</taxon>
        <taxon>Pleocyemata</taxon>
        <taxon>Brachyura</taxon>
        <taxon>Eubrachyura</taxon>
        <taxon>Portunoidea</taxon>
        <taxon>Portunidae</taxon>
        <taxon>Portuninae</taxon>
        <taxon>Portunus</taxon>
    </lineage>
</organism>
<evidence type="ECO:0000256" key="1">
    <source>
        <dbReference type="SAM" id="MobiDB-lite"/>
    </source>
</evidence>
<feature type="signal peptide" evidence="2">
    <location>
        <begin position="1"/>
        <end position="24"/>
    </location>
</feature>
<sequence>MDLPPLCLLLLLLLLLLNPCVVKALTHDYQVADIHCDFGEDGGSQGHEKLTALIRKPEGFRAHPRFADTTTTVTDAMCQIQQDSQYVYSLMVTDFSRCGVVKKDGYATVRVRFPQLEGVMLASDKEVLVMCKPTAPIVTENRVASFAGALPPLGRVSGMVKETPDRLEYDVALFRKVSASSGEALTPSQAVPIGSKLQLRASIGSQSTWKFLKLMEVIVSSDPHEAKMPGHVVLVSEGEHVICRCRVQEYSSIVPQHPRQIGENSKEVILDFEAFMLDSKVTESSQLWIHTTIKACIDFRDCMADLCYSLDAPTGYGRRRRRVTLYAEGLLEVSDDHTNTSFPALMSDHSTVPANDSLASPSSTEALIFTTPDPAQETVNRSEEAVARPKALAQSSGPGKNSTNLGNNVGFTVVVPEGLLGVSMLLGIGLMCLLASRLHRTAVLAHATTLDTVIKDHQQKYDLRDFLRPPFQ</sequence>
<evidence type="ECO:0000313" key="3">
    <source>
        <dbReference type="EMBL" id="MPC32269.1"/>
    </source>
</evidence>